<protein>
    <submittedName>
        <fullName evidence="7">ABC transporter substrate-binding protein</fullName>
    </submittedName>
</protein>
<evidence type="ECO:0000313" key="8">
    <source>
        <dbReference type="Proteomes" id="UP000612585"/>
    </source>
</evidence>
<dbReference type="PANTHER" id="PTHR30085">
    <property type="entry name" value="AMINO ACID ABC TRANSPORTER PERMEASE"/>
    <property type="match status" value="1"/>
</dbReference>
<dbReference type="Pfam" id="PF00497">
    <property type="entry name" value="SBP_bac_3"/>
    <property type="match status" value="1"/>
</dbReference>
<dbReference type="AlphaFoldDB" id="A0A8J3ZHS7"/>
<dbReference type="GO" id="GO:0005576">
    <property type="term" value="C:extracellular region"/>
    <property type="evidence" value="ECO:0007669"/>
    <property type="project" value="TreeGrafter"/>
</dbReference>
<feature type="signal peptide" evidence="5">
    <location>
        <begin position="1"/>
        <end position="21"/>
    </location>
</feature>
<name>A0A8J3ZHS7_9ACTN</name>
<evidence type="ECO:0000313" key="7">
    <source>
        <dbReference type="EMBL" id="GIJ61776.1"/>
    </source>
</evidence>
<keyword evidence="2" id="KW-0813">Transport</keyword>
<dbReference type="InterPro" id="IPR001638">
    <property type="entry name" value="Solute-binding_3/MltF_N"/>
</dbReference>
<dbReference type="SUPFAM" id="SSF53850">
    <property type="entry name" value="Periplasmic binding protein-like II"/>
    <property type="match status" value="1"/>
</dbReference>
<organism evidence="7 8">
    <name type="scientific">Virgisporangium aurantiacum</name>
    <dbReference type="NCBI Taxonomy" id="175570"/>
    <lineage>
        <taxon>Bacteria</taxon>
        <taxon>Bacillati</taxon>
        <taxon>Actinomycetota</taxon>
        <taxon>Actinomycetes</taxon>
        <taxon>Micromonosporales</taxon>
        <taxon>Micromonosporaceae</taxon>
        <taxon>Virgisporangium</taxon>
    </lineage>
</organism>
<comment type="similarity">
    <text evidence="1">Belongs to the bacterial solute-binding protein 3 family.</text>
</comment>
<proteinExistence type="inferred from homology"/>
<dbReference type="Proteomes" id="UP000612585">
    <property type="component" value="Unassembled WGS sequence"/>
</dbReference>
<dbReference type="RefSeq" id="WP_239152414.1">
    <property type="nucleotide sequence ID" value="NZ_BOPG01000071.1"/>
</dbReference>
<dbReference type="CDD" id="cd13690">
    <property type="entry name" value="PBP2_GluB"/>
    <property type="match status" value="1"/>
</dbReference>
<gene>
    <name evidence="7" type="primary">glnH</name>
    <name evidence="7" type="ORF">Vau01_092920</name>
</gene>
<comment type="caution">
    <text evidence="7">The sequence shown here is derived from an EMBL/GenBank/DDBJ whole genome shotgun (WGS) entry which is preliminary data.</text>
</comment>
<evidence type="ECO:0000256" key="4">
    <source>
        <dbReference type="SAM" id="MobiDB-lite"/>
    </source>
</evidence>
<keyword evidence="3 5" id="KW-0732">Signal</keyword>
<sequence length="322" mass="33463">MKAIKAAAIAAVLLVAGCTAAQKPTDPADTTPVQPRPAGVQDPAVLPSAPPSTATCDPLASLRPGALPPPGQPPAGSTMARIAQRGRLIVGVSQNTYLFGHRDAKTGELVGFEVDLAKEVARALFGDPTKIQFRSMTAAERIPALMNGDVDLVVRAMTMTCDRWQQISFSTEYYTGGQRLLVPVDSPVKTIDDMGGKKVCAATGSTNITAIAAAKSKPIPVAAPDALDCMVLLQQGQIDAVSSDDAILAGFAAQDPATRVVGPAFAAAPYGIGIAKPNADLVRFVNGVLDKVRADGTWTAIYNRWLTTLGPAPAPPPARYQA</sequence>
<feature type="domain" description="Solute-binding protein family 3/N-terminal" evidence="6">
    <location>
        <begin position="87"/>
        <end position="309"/>
    </location>
</feature>
<evidence type="ECO:0000256" key="1">
    <source>
        <dbReference type="ARBA" id="ARBA00010333"/>
    </source>
</evidence>
<dbReference type="SMART" id="SM00062">
    <property type="entry name" value="PBPb"/>
    <property type="match status" value="1"/>
</dbReference>
<dbReference type="GO" id="GO:0030288">
    <property type="term" value="C:outer membrane-bounded periplasmic space"/>
    <property type="evidence" value="ECO:0007669"/>
    <property type="project" value="TreeGrafter"/>
</dbReference>
<dbReference type="Gene3D" id="3.40.190.10">
    <property type="entry name" value="Periplasmic binding protein-like II"/>
    <property type="match status" value="2"/>
</dbReference>
<keyword evidence="8" id="KW-1185">Reference proteome</keyword>
<accession>A0A8J3ZHS7</accession>
<feature type="chain" id="PRO_5038910759" evidence="5">
    <location>
        <begin position="22"/>
        <end position="322"/>
    </location>
</feature>
<dbReference type="PANTHER" id="PTHR30085:SF6">
    <property type="entry name" value="ABC TRANSPORTER GLUTAMINE-BINDING PROTEIN GLNH"/>
    <property type="match status" value="1"/>
</dbReference>
<evidence type="ECO:0000256" key="5">
    <source>
        <dbReference type="SAM" id="SignalP"/>
    </source>
</evidence>
<reference evidence="7" key="1">
    <citation type="submission" date="2021-01" db="EMBL/GenBank/DDBJ databases">
        <title>Whole genome shotgun sequence of Virgisporangium aurantiacum NBRC 16421.</title>
        <authorList>
            <person name="Komaki H."/>
            <person name="Tamura T."/>
        </authorList>
    </citation>
    <scope>NUCLEOTIDE SEQUENCE</scope>
    <source>
        <strain evidence="7">NBRC 16421</strain>
    </source>
</reference>
<evidence type="ECO:0000256" key="2">
    <source>
        <dbReference type="ARBA" id="ARBA00022448"/>
    </source>
</evidence>
<feature type="region of interest" description="Disordered" evidence="4">
    <location>
        <begin position="22"/>
        <end position="78"/>
    </location>
</feature>
<dbReference type="GO" id="GO:0006865">
    <property type="term" value="P:amino acid transport"/>
    <property type="evidence" value="ECO:0007669"/>
    <property type="project" value="TreeGrafter"/>
</dbReference>
<dbReference type="EMBL" id="BOPG01000071">
    <property type="protein sequence ID" value="GIJ61776.1"/>
    <property type="molecule type" value="Genomic_DNA"/>
</dbReference>
<evidence type="ECO:0000259" key="6">
    <source>
        <dbReference type="SMART" id="SM00062"/>
    </source>
</evidence>
<dbReference type="InterPro" id="IPR051455">
    <property type="entry name" value="Bact_solute-bind_prot3"/>
</dbReference>
<dbReference type="PROSITE" id="PS51257">
    <property type="entry name" value="PROKAR_LIPOPROTEIN"/>
    <property type="match status" value="1"/>
</dbReference>
<evidence type="ECO:0000256" key="3">
    <source>
        <dbReference type="ARBA" id="ARBA00022729"/>
    </source>
</evidence>